<dbReference type="AlphaFoldDB" id="G9QPT0"/>
<sequence>MNIYQLSKRLETVAEYIPKHSTVADIGSDHAYLPCYAVKKGLAKAAVAGEIAEGPFQSAKKQVQSSELEHLIDVRKGDGLEVIAKGEVDCIVIAGMGGSLIASILEAGKEKLPGVSRLILQPNVGSGQVREWLLKNGWEIVDEQILEEDAKIYEIIVAEKGDPYRPYDQLEAGILMGPILLKKKNDAFYQKWKHEYEKWGNILNQLNKAESPDKTVEKRTELMKKRNLVKEALGL</sequence>
<organism evidence="1 2">
    <name type="scientific">Bacillus smithii 7_3_47FAA</name>
    <dbReference type="NCBI Taxonomy" id="665952"/>
    <lineage>
        <taxon>Bacteria</taxon>
        <taxon>Bacillati</taxon>
        <taxon>Bacillota</taxon>
        <taxon>Bacilli</taxon>
        <taxon>Bacillales</taxon>
        <taxon>Bacillaceae</taxon>
        <taxon>Bacillus</taxon>
    </lineage>
</organism>
<gene>
    <name evidence="1" type="ORF">HMPREF1015_00297</name>
</gene>
<dbReference type="PATRIC" id="fig|665952.3.peg.3190"/>
<reference evidence="1 2" key="1">
    <citation type="submission" date="2011-09" db="EMBL/GenBank/DDBJ databases">
        <title>The Genome Sequence of Bacillus smithii 7_3_47FAA.</title>
        <authorList>
            <consortium name="The Broad Institute Genome Sequencing Platform"/>
            <person name="Earl A."/>
            <person name="Ward D."/>
            <person name="Feldgarden M."/>
            <person name="Gevers D."/>
            <person name="Daigneault M."/>
            <person name="Strauss J."/>
            <person name="Allen-Vercoe E."/>
            <person name="Young S.K."/>
            <person name="Zeng Q."/>
            <person name="Gargeya S."/>
            <person name="Fitzgerald M."/>
            <person name="Haas B."/>
            <person name="Abouelleil A."/>
            <person name="Alvarado L."/>
            <person name="Arachchi H.M."/>
            <person name="Berlin A."/>
            <person name="Brown A."/>
            <person name="Chapman S.B."/>
            <person name="Chen Z."/>
            <person name="Dunbar C."/>
            <person name="Freedman E."/>
            <person name="Gearin G."/>
            <person name="Goldberg J."/>
            <person name="Griggs A."/>
            <person name="Gujja S."/>
            <person name="Heiman D."/>
            <person name="Howarth C."/>
            <person name="Larson L."/>
            <person name="Lui A."/>
            <person name="MacDonald P.J.P."/>
            <person name="Montmayeur A."/>
            <person name="Murphy C."/>
            <person name="Neiman D."/>
            <person name="Pearson M."/>
            <person name="Priest M."/>
            <person name="Roberts A."/>
            <person name="Saif S."/>
            <person name="Shea T."/>
            <person name="Shenoy N."/>
            <person name="Sisk P."/>
            <person name="Stolte C."/>
            <person name="Sykes S."/>
            <person name="Wortman J."/>
            <person name="Nusbaum C."/>
            <person name="Birren B."/>
        </authorList>
    </citation>
    <scope>NUCLEOTIDE SEQUENCE [LARGE SCALE GENOMIC DNA]</scope>
    <source>
        <strain evidence="1 2">7_3_47FAA</strain>
    </source>
</reference>
<dbReference type="PANTHER" id="PTHR38451:SF1">
    <property type="entry name" value="TRNA (ADENINE(22)-N(1))-METHYLTRANSFERASE"/>
    <property type="match status" value="1"/>
</dbReference>
<comment type="caution">
    <text evidence="1">The sequence shown here is derived from an EMBL/GenBank/DDBJ whole genome shotgun (WGS) entry which is preliminary data.</text>
</comment>
<dbReference type="Proteomes" id="UP000011747">
    <property type="component" value="Unassembled WGS sequence"/>
</dbReference>
<proteinExistence type="predicted"/>
<dbReference type="Gene3D" id="3.40.50.150">
    <property type="entry name" value="Vaccinia Virus protein VP39"/>
    <property type="match status" value="1"/>
</dbReference>
<dbReference type="PIRSF" id="PIRSF018637">
    <property type="entry name" value="TrmK"/>
    <property type="match status" value="1"/>
</dbReference>
<dbReference type="Gene3D" id="1.10.287.1890">
    <property type="match status" value="1"/>
</dbReference>
<dbReference type="Pfam" id="PF04816">
    <property type="entry name" value="TrmK"/>
    <property type="match status" value="1"/>
</dbReference>
<dbReference type="EMBL" id="ACWF01000156">
    <property type="protein sequence ID" value="EHL73721.1"/>
    <property type="molecule type" value="Genomic_DNA"/>
</dbReference>
<accession>G9QPT0</accession>
<dbReference type="GO" id="GO:0160105">
    <property type="term" value="F:tRNA (adenine(22)-N1)-methyltransferase activity"/>
    <property type="evidence" value="ECO:0007669"/>
    <property type="project" value="InterPro"/>
</dbReference>
<name>G9QPT0_9BACI</name>
<dbReference type="PANTHER" id="PTHR38451">
    <property type="entry name" value="TRNA (ADENINE(22)-N(1))-METHYLTRANSFERASE"/>
    <property type="match status" value="1"/>
</dbReference>
<evidence type="ECO:0000313" key="2">
    <source>
        <dbReference type="Proteomes" id="UP000011747"/>
    </source>
</evidence>
<evidence type="ECO:0008006" key="3">
    <source>
        <dbReference type="Google" id="ProtNLM"/>
    </source>
</evidence>
<keyword evidence="2" id="KW-1185">Reference proteome</keyword>
<dbReference type="RefSeq" id="WP_003355379.1">
    <property type="nucleotide sequence ID" value="NZ_JH414764.1"/>
</dbReference>
<dbReference type="HOGENOM" id="CLU_071037_1_0_9"/>
<dbReference type="SUPFAM" id="SSF53335">
    <property type="entry name" value="S-adenosyl-L-methionine-dependent methyltransferases"/>
    <property type="match status" value="1"/>
</dbReference>
<dbReference type="InterPro" id="IPR006901">
    <property type="entry name" value="TrmK"/>
</dbReference>
<protein>
    <recommendedName>
        <fullName evidence="3">tRNA (Adenine22-N1)-methyltransferase</fullName>
    </recommendedName>
</protein>
<dbReference type="InterPro" id="IPR029063">
    <property type="entry name" value="SAM-dependent_MTases_sf"/>
</dbReference>
<evidence type="ECO:0000313" key="1">
    <source>
        <dbReference type="EMBL" id="EHL73721.1"/>
    </source>
</evidence>